<evidence type="ECO:0000259" key="3">
    <source>
        <dbReference type="Pfam" id="PF03328"/>
    </source>
</evidence>
<dbReference type="SUPFAM" id="SSF51621">
    <property type="entry name" value="Phosphoenolpyruvate/pyruvate domain"/>
    <property type="match status" value="1"/>
</dbReference>
<keyword evidence="4" id="KW-0418">Kinase</keyword>
<dbReference type="GO" id="GO:0005737">
    <property type="term" value="C:cytoplasm"/>
    <property type="evidence" value="ECO:0007669"/>
    <property type="project" value="TreeGrafter"/>
</dbReference>
<dbReference type="GO" id="GO:0046872">
    <property type="term" value="F:metal ion binding"/>
    <property type="evidence" value="ECO:0007669"/>
    <property type="project" value="UniProtKB-KW"/>
</dbReference>
<organism evidence="4 5">
    <name type="scientific">Mycena albidolilacea</name>
    <dbReference type="NCBI Taxonomy" id="1033008"/>
    <lineage>
        <taxon>Eukaryota</taxon>
        <taxon>Fungi</taxon>
        <taxon>Dikarya</taxon>
        <taxon>Basidiomycota</taxon>
        <taxon>Agaricomycotina</taxon>
        <taxon>Agaricomycetes</taxon>
        <taxon>Agaricomycetidae</taxon>
        <taxon>Agaricales</taxon>
        <taxon>Marasmiineae</taxon>
        <taxon>Mycenaceae</taxon>
        <taxon>Mycena</taxon>
    </lineage>
</organism>
<gene>
    <name evidence="4" type="ORF">DFH08DRAFT_691232</name>
</gene>
<evidence type="ECO:0000256" key="1">
    <source>
        <dbReference type="ARBA" id="ARBA00022723"/>
    </source>
</evidence>
<evidence type="ECO:0000256" key="2">
    <source>
        <dbReference type="ARBA" id="ARBA00023239"/>
    </source>
</evidence>
<name>A0AAD7EW24_9AGAR</name>
<dbReference type="Gene3D" id="3.20.20.60">
    <property type="entry name" value="Phosphoenolpyruvate-binding domains"/>
    <property type="match status" value="1"/>
</dbReference>
<dbReference type="InterPro" id="IPR005000">
    <property type="entry name" value="Aldolase/citrate-lyase_domain"/>
</dbReference>
<dbReference type="PANTHER" id="PTHR30502">
    <property type="entry name" value="2-KETO-3-DEOXY-L-RHAMNONATE ALDOLASE"/>
    <property type="match status" value="1"/>
</dbReference>
<keyword evidence="5" id="KW-1185">Reference proteome</keyword>
<dbReference type="GO" id="GO:0016832">
    <property type="term" value="F:aldehyde-lyase activity"/>
    <property type="evidence" value="ECO:0007669"/>
    <property type="project" value="TreeGrafter"/>
</dbReference>
<keyword evidence="4" id="KW-0670">Pyruvate</keyword>
<evidence type="ECO:0000313" key="5">
    <source>
        <dbReference type="Proteomes" id="UP001218218"/>
    </source>
</evidence>
<keyword evidence="1" id="KW-0479">Metal-binding</keyword>
<reference evidence="4" key="1">
    <citation type="submission" date="2023-03" db="EMBL/GenBank/DDBJ databases">
        <title>Massive genome expansion in bonnet fungi (Mycena s.s.) driven by repeated elements and novel gene families across ecological guilds.</title>
        <authorList>
            <consortium name="Lawrence Berkeley National Laboratory"/>
            <person name="Harder C.B."/>
            <person name="Miyauchi S."/>
            <person name="Viragh M."/>
            <person name="Kuo A."/>
            <person name="Thoen E."/>
            <person name="Andreopoulos B."/>
            <person name="Lu D."/>
            <person name="Skrede I."/>
            <person name="Drula E."/>
            <person name="Henrissat B."/>
            <person name="Morin E."/>
            <person name="Kohler A."/>
            <person name="Barry K."/>
            <person name="LaButti K."/>
            <person name="Morin E."/>
            <person name="Salamov A."/>
            <person name="Lipzen A."/>
            <person name="Mereny Z."/>
            <person name="Hegedus B."/>
            <person name="Baldrian P."/>
            <person name="Stursova M."/>
            <person name="Weitz H."/>
            <person name="Taylor A."/>
            <person name="Grigoriev I.V."/>
            <person name="Nagy L.G."/>
            <person name="Martin F."/>
            <person name="Kauserud H."/>
        </authorList>
    </citation>
    <scope>NUCLEOTIDE SEQUENCE</scope>
    <source>
        <strain evidence="4">CBHHK002</strain>
    </source>
</reference>
<keyword evidence="2" id="KW-0456">Lyase</keyword>
<dbReference type="Pfam" id="PF03328">
    <property type="entry name" value="HpcH_HpaI"/>
    <property type="match status" value="1"/>
</dbReference>
<proteinExistence type="predicted"/>
<feature type="domain" description="HpcH/HpaI aldolase/citrate lyase" evidence="3">
    <location>
        <begin position="49"/>
        <end position="282"/>
    </location>
</feature>
<dbReference type="AlphaFoldDB" id="A0AAD7EW24"/>
<dbReference type="PANTHER" id="PTHR30502:SF8">
    <property type="entry name" value="SYNTHASE, PUTATIVE-RELATED"/>
    <property type="match status" value="1"/>
</dbReference>
<keyword evidence="4" id="KW-0808">Transferase</keyword>
<dbReference type="EMBL" id="JARIHO010000010">
    <property type="protein sequence ID" value="KAJ7354284.1"/>
    <property type="molecule type" value="Genomic_DNA"/>
</dbReference>
<dbReference type="InterPro" id="IPR040442">
    <property type="entry name" value="Pyrv_kinase-like_dom_sf"/>
</dbReference>
<comment type="caution">
    <text evidence="4">The sequence shown here is derived from an EMBL/GenBank/DDBJ whole genome shotgun (WGS) entry which is preliminary data.</text>
</comment>
<dbReference type="InterPro" id="IPR015813">
    <property type="entry name" value="Pyrv/PenolPyrv_kinase-like_dom"/>
</dbReference>
<sequence length="307" mass="33323">MNGNTHRFTLDASQGHFLPPTLQQPSNLQALIKSGKIAIGTALSIPSVHVAKIVATTGADWCWLDAEHVAWSPALLVECIQIIIHESAGKMIPVVRVPSKTTQSSYDYFVLAYMEPQAWCLDAGAGGIIVPHMETVEEMKAVIAACRFPPIGHRSFPPFSFIPGVTDITPEGESVFSIANKHTVIVPQIESRVGMQNLDAILSMSEISAFMLGLGDLRLDMGLPLAMNGDEPEFVEALRKATKLSKAHDIPLLGGGLGKDMVKQRVDEGYRLIVCGFDLHALAFGTRTTLAEAREIVEERMQSLHSA</sequence>
<accession>A0AAD7EW24</accession>
<protein>
    <submittedName>
        <fullName evidence="4">Pyruvate/Phosphoenolpyruvate kinase-like domain-containing protein</fullName>
    </submittedName>
</protein>
<dbReference type="GO" id="GO:0016301">
    <property type="term" value="F:kinase activity"/>
    <property type="evidence" value="ECO:0007669"/>
    <property type="project" value="UniProtKB-KW"/>
</dbReference>
<evidence type="ECO:0000313" key="4">
    <source>
        <dbReference type="EMBL" id="KAJ7354284.1"/>
    </source>
</evidence>
<dbReference type="InterPro" id="IPR050251">
    <property type="entry name" value="HpcH-HpaI_aldolase"/>
</dbReference>
<dbReference type="Proteomes" id="UP001218218">
    <property type="component" value="Unassembled WGS sequence"/>
</dbReference>